<dbReference type="InterPro" id="IPR019885">
    <property type="entry name" value="Tscrpt_reg_HTH_AsnC-type_CS"/>
</dbReference>
<dbReference type="Proteomes" id="UP000709466">
    <property type="component" value="Unassembled WGS sequence"/>
</dbReference>
<dbReference type="InterPro" id="IPR036390">
    <property type="entry name" value="WH_DNA-bd_sf"/>
</dbReference>
<protein>
    <submittedName>
        <fullName evidence="5">Lrp/AsnC family transcriptional regulator</fullName>
    </submittedName>
</protein>
<evidence type="ECO:0000313" key="5">
    <source>
        <dbReference type="EMBL" id="NIY71006.1"/>
    </source>
</evidence>
<accession>A0ABX0VT64</accession>
<evidence type="ECO:0000313" key="6">
    <source>
        <dbReference type="Proteomes" id="UP000709466"/>
    </source>
</evidence>
<keyword evidence="1" id="KW-0805">Transcription regulation</keyword>
<dbReference type="PANTHER" id="PTHR30154:SF34">
    <property type="entry name" value="TRANSCRIPTIONAL REGULATOR AZLB"/>
    <property type="match status" value="1"/>
</dbReference>
<dbReference type="InterPro" id="IPR011008">
    <property type="entry name" value="Dimeric_a/b-barrel"/>
</dbReference>
<organism evidence="5 6">
    <name type="scientific">Marivivens donghaensis</name>
    <dbReference type="NCBI Taxonomy" id="1699413"/>
    <lineage>
        <taxon>Bacteria</taxon>
        <taxon>Pseudomonadati</taxon>
        <taxon>Pseudomonadota</taxon>
        <taxon>Alphaproteobacteria</taxon>
        <taxon>Rhodobacterales</taxon>
        <taxon>Paracoccaceae</taxon>
        <taxon>Marivivens group</taxon>
        <taxon>Marivivens</taxon>
    </lineage>
</organism>
<dbReference type="RefSeq" id="WP_167635898.1">
    <property type="nucleotide sequence ID" value="NZ_JAATOP010000001.1"/>
</dbReference>
<dbReference type="PROSITE" id="PS50956">
    <property type="entry name" value="HTH_ASNC_2"/>
    <property type="match status" value="1"/>
</dbReference>
<keyword evidence="6" id="KW-1185">Reference proteome</keyword>
<dbReference type="PANTHER" id="PTHR30154">
    <property type="entry name" value="LEUCINE-RESPONSIVE REGULATORY PROTEIN"/>
    <property type="match status" value="1"/>
</dbReference>
<comment type="caution">
    <text evidence="5">The sequence shown here is derived from an EMBL/GenBank/DDBJ whole genome shotgun (WGS) entry which is preliminary data.</text>
</comment>
<dbReference type="InterPro" id="IPR019888">
    <property type="entry name" value="Tscrpt_reg_AsnC-like"/>
</dbReference>
<name>A0ABX0VT64_9RHOB</name>
<evidence type="ECO:0000256" key="3">
    <source>
        <dbReference type="ARBA" id="ARBA00023163"/>
    </source>
</evidence>
<evidence type="ECO:0000259" key="4">
    <source>
        <dbReference type="PROSITE" id="PS50956"/>
    </source>
</evidence>
<feature type="domain" description="HTH asnC-type" evidence="4">
    <location>
        <begin position="6"/>
        <end position="67"/>
    </location>
</feature>
<dbReference type="InterPro" id="IPR000485">
    <property type="entry name" value="AsnC-type_HTH_dom"/>
</dbReference>
<dbReference type="Gene3D" id="3.30.70.920">
    <property type="match status" value="1"/>
</dbReference>
<dbReference type="SUPFAM" id="SSF46785">
    <property type="entry name" value="Winged helix' DNA-binding domain"/>
    <property type="match status" value="1"/>
</dbReference>
<keyword evidence="3" id="KW-0804">Transcription</keyword>
<dbReference type="SMART" id="SM00344">
    <property type="entry name" value="HTH_ASNC"/>
    <property type="match status" value="1"/>
</dbReference>
<keyword evidence="2" id="KW-0238">DNA-binding</keyword>
<dbReference type="Pfam" id="PF01037">
    <property type="entry name" value="AsnC_trans_reg"/>
    <property type="match status" value="1"/>
</dbReference>
<dbReference type="PROSITE" id="PS00519">
    <property type="entry name" value="HTH_ASNC_1"/>
    <property type="match status" value="1"/>
</dbReference>
<sequence length="155" mass="17198">MTDFGIDPTDQRILTILQKEGRLSNADLAERVNLSASACHRRVQHLERGGYITGYVALVNPRKVGRKTTVYVEITLNGQADETLDAFEKAVARVPDVLECHLMAGTADYLLKVVAEDAEDFARIHRRHLAKLPGVQTLQSSFSLKTVRQTTALPI</sequence>
<dbReference type="InterPro" id="IPR019887">
    <property type="entry name" value="Tscrpt_reg_AsnC/Lrp_C"/>
</dbReference>
<dbReference type="InterPro" id="IPR036388">
    <property type="entry name" value="WH-like_DNA-bd_sf"/>
</dbReference>
<gene>
    <name evidence="5" type="ORF">HCZ30_00985</name>
</gene>
<evidence type="ECO:0000256" key="1">
    <source>
        <dbReference type="ARBA" id="ARBA00023015"/>
    </source>
</evidence>
<dbReference type="PRINTS" id="PR00033">
    <property type="entry name" value="HTHASNC"/>
</dbReference>
<proteinExistence type="predicted"/>
<dbReference type="CDD" id="cd00090">
    <property type="entry name" value="HTH_ARSR"/>
    <property type="match status" value="1"/>
</dbReference>
<dbReference type="Gene3D" id="1.10.10.10">
    <property type="entry name" value="Winged helix-like DNA-binding domain superfamily/Winged helix DNA-binding domain"/>
    <property type="match status" value="1"/>
</dbReference>
<dbReference type="Pfam" id="PF13412">
    <property type="entry name" value="HTH_24"/>
    <property type="match status" value="1"/>
</dbReference>
<dbReference type="EMBL" id="JAATOP010000001">
    <property type="protein sequence ID" value="NIY71006.1"/>
    <property type="molecule type" value="Genomic_DNA"/>
</dbReference>
<reference evidence="5 6" key="1">
    <citation type="submission" date="2020-03" db="EMBL/GenBank/DDBJ databases">
        <title>Bacterial isolates of synthetic phycosphere.</title>
        <authorList>
            <person name="Fu H."/>
            <person name="Moran M.A."/>
        </authorList>
    </citation>
    <scope>NUCLEOTIDE SEQUENCE [LARGE SCALE GENOMIC DNA]</scope>
    <source>
        <strain evidence="5 6">HF1</strain>
    </source>
</reference>
<dbReference type="InterPro" id="IPR011991">
    <property type="entry name" value="ArsR-like_HTH"/>
</dbReference>
<evidence type="ECO:0000256" key="2">
    <source>
        <dbReference type="ARBA" id="ARBA00023125"/>
    </source>
</evidence>
<dbReference type="SUPFAM" id="SSF54909">
    <property type="entry name" value="Dimeric alpha+beta barrel"/>
    <property type="match status" value="1"/>
</dbReference>